<protein>
    <recommendedName>
        <fullName evidence="1">PIN domain-containing protein</fullName>
    </recommendedName>
</protein>
<dbReference type="Gene3D" id="3.40.50.1010">
    <property type="entry name" value="5'-nuclease"/>
    <property type="match status" value="1"/>
</dbReference>
<dbReference type="AlphaFoldDB" id="A0A7C3FCT5"/>
<gene>
    <name evidence="2" type="ORF">ENS19_05080</name>
</gene>
<dbReference type="CDD" id="cd09879">
    <property type="entry name" value="PIN_VapC_AF0591-like"/>
    <property type="match status" value="1"/>
</dbReference>
<proteinExistence type="predicted"/>
<dbReference type="SUPFAM" id="SSF88723">
    <property type="entry name" value="PIN domain-like"/>
    <property type="match status" value="1"/>
</dbReference>
<accession>A0A7C3FCT5</accession>
<evidence type="ECO:0000259" key="1">
    <source>
        <dbReference type="SMART" id="SM00670"/>
    </source>
</evidence>
<organism evidence="2">
    <name type="scientific">Candidatus Methanomethylicus mesodigestus</name>
    <dbReference type="NCBI Taxonomy" id="1867258"/>
    <lineage>
        <taxon>Archaea</taxon>
        <taxon>Thermoproteota</taxon>
        <taxon>Methanosuratincolia</taxon>
        <taxon>Candidatus Methanomethylicales</taxon>
        <taxon>Candidatus Methanomethylicaceae</taxon>
        <taxon>Candidatus Methanomethylicus</taxon>
    </lineage>
</organism>
<dbReference type="InterPro" id="IPR029060">
    <property type="entry name" value="PIN-like_dom_sf"/>
</dbReference>
<dbReference type="EMBL" id="DSTX01000008">
    <property type="protein sequence ID" value="HFK20641.1"/>
    <property type="molecule type" value="Genomic_DNA"/>
</dbReference>
<comment type="caution">
    <text evidence="2">The sequence shown here is derived from an EMBL/GenBank/DDBJ whole genome shotgun (WGS) entry which is preliminary data.</text>
</comment>
<dbReference type="InterPro" id="IPR002716">
    <property type="entry name" value="PIN_dom"/>
</dbReference>
<dbReference type="SMART" id="SM00670">
    <property type="entry name" value="PINc"/>
    <property type="match status" value="1"/>
</dbReference>
<sequence>MDLFSRDRPKSVILDTNMLIFSAKLPFDIAHELKKHGFETILVPSFVLSELESIASYGRPKERKFAKLALEIAKAFDRLDESAPGGQVDEKLFRLAKTGKYVIATADTPLRRRLIREGLDVVYLKDGLPVIS</sequence>
<reference evidence="2" key="1">
    <citation type="journal article" date="2020" name="mSystems">
        <title>Genome- and Community-Level Interaction Insights into Carbon Utilization and Element Cycling Functions of Hydrothermarchaeota in Hydrothermal Sediment.</title>
        <authorList>
            <person name="Zhou Z."/>
            <person name="Liu Y."/>
            <person name="Xu W."/>
            <person name="Pan J."/>
            <person name="Luo Z.H."/>
            <person name="Li M."/>
        </authorList>
    </citation>
    <scope>NUCLEOTIDE SEQUENCE [LARGE SCALE GENOMIC DNA]</scope>
    <source>
        <strain evidence="2">SpSt-468</strain>
    </source>
</reference>
<dbReference type="InterPro" id="IPR041120">
    <property type="entry name" value="PIN_9"/>
</dbReference>
<dbReference type="Pfam" id="PF18477">
    <property type="entry name" value="PIN_9"/>
    <property type="match status" value="1"/>
</dbReference>
<evidence type="ECO:0000313" key="2">
    <source>
        <dbReference type="EMBL" id="HFK20641.1"/>
    </source>
</evidence>
<name>A0A7C3FCT5_9CREN</name>
<feature type="domain" description="PIN" evidence="1">
    <location>
        <begin position="10"/>
        <end position="112"/>
    </location>
</feature>